<dbReference type="InterPro" id="IPR002876">
    <property type="entry name" value="Transcrip_reg_TACO1-like"/>
</dbReference>
<dbReference type="InterPro" id="IPR048300">
    <property type="entry name" value="TACO1_YebC-like_2nd/3rd_dom"/>
</dbReference>
<feature type="domain" description="TACO1/YebC-like N-terminal" evidence="3">
    <location>
        <begin position="47"/>
        <end position="117"/>
    </location>
</feature>
<dbReference type="InterPro" id="IPR029072">
    <property type="entry name" value="YebC-like"/>
</dbReference>
<dbReference type="Proteomes" id="UP000076580">
    <property type="component" value="Chromosome 02"/>
</dbReference>
<evidence type="ECO:0000259" key="3">
    <source>
        <dbReference type="Pfam" id="PF20772"/>
    </source>
</evidence>
<dbReference type="InterPro" id="IPR049083">
    <property type="entry name" value="TACO1_YebC_N"/>
</dbReference>
<evidence type="ECO:0000256" key="1">
    <source>
        <dbReference type="ARBA" id="ARBA00008724"/>
    </source>
</evidence>
<dbReference type="PANTHER" id="PTHR12532:SF0">
    <property type="entry name" value="TRANSLATIONAL ACTIVATOR OF CYTOCHROME C OXIDASE 1"/>
    <property type="match status" value="1"/>
</dbReference>
<proteinExistence type="inferred from homology"/>
<organism evidence="4 5">
    <name type="scientific">Drechmeria coniospora</name>
    <name type="common">Nematophagous fungus</name>
    <name type="synonym">Meria coniospora</name>
    <dbReference type="NCBI Taxonomy" id="98403"/>
    <lineage>
        <taxon>Eukaryota</taxon>
        <taxon>Fungi</taxon>
        <taxon>Dikarya</taxon>
        <taxon>Ascomycota</taxon>
        <taxon>Pezizomycotina</taxon>
        <taxon>Sordariomycetes</taxon>
        <taxon>Hypocreomycetidae</taxon>
        <taxon>Hypocreales</taxon>
        <taxon>Ophiocordycipitaceae</taxon>
        <taxon>Drechmeria</taxon>
    </lineage>
</organism>
<evidence type="ECO:0000313" key="4">
    <source>
        <dbReference type="EMBL" id="KYK58308.1"/>
    </source>
</evidence>
<protein>
    <submittedName>
        <fullName evidence="4">UPF0082 protein C8D2.12c</fullName>
    </submittedName>
</protein>
<accession>A0A151GMK7</accession>
<name>A0A151GMK7_DRECN</name>
<gene>
    <name evidence="4" type="ORF">DCS_05321</name>
</gene>
<comment type="caution">
    <text evidence="4">The sequence shown here is derived from an EMBL/GenBank/DDBJ whole genome shotgun (WGS) entry which is preliminary data.</text>
</comment>
<dbReference type="PANTHER" id="PTHR12532">
    <property type="entry name" value="TRANSLATIONAL ACTIVATOR OF CYTOCHROME C OXIDASE 1"/>
    <property type="match status" value="1"/>
</dbReference>
<dbReference type="GeneID" id="63717964"/>
<dbReference type="FunCoup" id="A0A151GMK7">
    <property type="interactions" value="295"/>
</dbReference>
<dbReference type="Pfam" id="PF01709">
    <property type="entry name" value="Transcrip_reg"/>
    <property type="match status" value="1"/>
</dbReference>
<dbReference type="Gene3D" id="3.30.70.980">
    <property type="match status" value="2"/>
</dbReference>
<dbReference type="GO" id="GO:0005739">
    <property type="term" value="C:mitochondrion"/>
    <property type="evidence" value="ECO:0007669"/>
    <property type="project" value="TreeGrafter"/>
</dbReference>
<dbReference type="InterPro" id="IPR017856">
    <property type="entry name" value="Integrase-like_N"/>
</dbReference>
<dbReference type="AlphaFoldDB" id="A0A151GMK7"/>
<dbReference type="STRING" id="98403.A0A151GMK7"/>
<keyword evidence="5" id="KW-1185">Reference proteome</keyword>
<comment type="similarity">
    <text evidence="1">Belongs to the TACO1 family.</text>
</comment>
<dbReference type="RefSeq" id="XP_040657660.1">
    <property type="nucleotide sequence ID" value="XM_040802627.1"/>
</dbReference>
<dbReference type="Gene3D" id="1.10.10.200">
    <property type="match status" value="1"/>
</dbReference>
<dbReference type="InParanoid" id="A0A151GMK7"/>
<dbReference type="Pfam" id="PF20772">
    <property type="entry name" value="TACO1_YebC_N"/>
    <property type="match status" value="1"/>
</dbReference>
<dbReference type="EMBL" id="LAYC01000002">
    <property type="protein sequence ID" value="KYK58308.1"/>
    <property type="molecule type" value="Genomic_DNA"/>
</dbReference>
<reference evidence="4 5" key="1">
    <citation type="journal article" date="2016" name="Sci. Rep.">
        <title>Insights into Adaptations to a Near-Obligate Nematode Endoparasitic Lifestyle from the Finished Genome of Drechmeria coniospora.</title>
        <authorList>
            <person name="Zhang L."/>
            <person name="Zhou Z."/>
            <person name="Guo Q."/>
            <person name="Fokkens L."/>
            <person name="Miskei M."/>
            <person name="Pocsi I."/>
            <person name="Zhang W."/>
            <person name="Chen M."/>
            <person name="Wang L."/>
            <person name="Sun Y."/>
            <person name="Donzelli B.G."/>
            <person name="Gibson D.M."/>
            <person name="Nelson D.R."/>
            <person name="Luo J.G."/>
            <person name="Rep M."/>
            <person name="Liu H."/>
            <person name="Yang S."/>
            <person name="Wang J."/>
            <person name="Krasnoff S.B."/>
            <person name="Xu Y."/>
            <person name="Molnar I."/>
            <person name="Lin M."/>
        </authorList>
    </citation>
    <scope>NUCLEOTIDE SEQUENCE [LARGE SCALE GENOMIC DNA]</scope>
    <source>
        <strain evidence="4 5">ARSEF 6962</strain>
    </source>
</reference>
<dbReference type="SUPFAM" id="SSF75625">
    <property type="entry name" value="YebC-like"/>
    <property type="match status" value="1"/>
</dbReference>
<evidence type="ECO:0000259" key="2">
    <source>
        <dbReference type="Pfam" id="PF01709"/>
    </source>
</evidence>
<sequence length="304" mass="33018">MASLPWAGFVLQRMNSRAAASSLTPTTLCHQCRRAFTSTSVSLAGHNKWSKTKHIKAVTDKKKMSERTAFTKLIAMHSRMHGEDVRFNPQLANAIAAATKASVPKALVEAAIARGQGRSTTGAKLEVLTFEALIPPNIALIADAETDNKTRTLHDLRLVVKKAGGVTGSTSFYFSRRGRTIFKPSEGGPTLSGVLEEAIEHEGAEDVEQLPDGAFLLWTQPASLMAMTEALCSKFGLEVGESDIIWAANEDTKVAVDTSSLAQTLDDLLSGLREHTEVKAIFANVRQGKITNDEWDKVERQIDV</sequence>
<dbReference type="InterPro" id="IPR026564">
    <property type="entry name" value="Transcrip_reg_TACO1-like_dom3"/>
</dbReference>
<feature type="domain" description="TACO1/YebC-like second and third" evidence="2">
    <location>
        <begin position="126"/>
        <end position="285"/>
    </location>
</feature>
<evidence type="ECO:0000313" key="5">
    <source>
        <dbReference type="Proteomes" id="UP000076580"/>
    </source>
</evidence>